<feature type="compositionally biased region" description="Polar residues" evidence="6">
    <location>
        <begin position="750"/>
        <end position="764"/>
    </location>
</feature>
<sequence length="792" mass="88545">MSQSTPQQFASLPNAVPNAVLNTVAVSEPRAPAAAYPPQLSAGNSSRTTLPDTRNSPAPPPDTAASTQPSPDNSASGTSTAKRPALDTSSLQEAGRNYKVQRTSVQTRSATTRLKEKDDVNHEADSPTRSCDICWTHSLPCPGKFPCDACFKQRLECTFKRNEARRSSIVGGSQTLADPATDHTAQAIEPLQFPTKYADVETPPLVFLHKAWHRIATAQGLGRPGQPPRGRRAAKQLVLVSGDLPLNSSQTPVVPLYPEPWFLLQEKFATGWTETFHFIHRLTARSWLETVHRNWSARLPLEHGIGHAKATVALMTAALGSLFDHAPGQPQKGDLPLSWLWTVNNADQLFAMALHLTDLEPGPPRLESVQARLLQALYLLCTCRLSQAWYVFGNAIHMLTVLGFHRRRGRNRGLGPEIVTRPEYAKVQCERRTMWSAYILDKQIAMISGRPAYLNLDVIDQDYPDCVNDEDMGRAGPFRPHKGDCYVEALVEQAKLGTIVEKVLREVYTLDDTSEHERLEHAWRLGKALEDWKAQLPYLMSSMDPSRLHITWRRQRDTLQLAHWHAQILVYRPFMTAPYPAADLQQKQRVDSAVRTCIEAARAALDVTINLARKQADGEESHFHTLMFAHYVMYCAIAVIFLIPYIRARQGNSGGPCDEETEEADDDLLELAEEALKALAKETNQYSPARLWAVILEDLRAEVDRQLTKDSYQEAEQDPESRSDDLKPTDEQPLEDALRAHWEAELAEETTISPNADSSSSKAASQPAIPTFSRLWDKWKTTDWLDLDSAVS</sequence>
<dbReference type="GO" id="GO:0008270">
    <property type="term" value="F:zinc ion binding"/>
    <property type="evidence" value="ECO:0007669"/>
    <property type="project" value="InterPro"/>
</dbReference>
<evidence type="ECO:0000313" key="9">
    <source>
        <dbReference type="EMBL" id="KAK3304671.1"/>
    </source>
</evidence>
<feature type="domain" description="Xylanolytic transcriptional activator regulatory" evidence="8">
    <location>
        <begin position="388"/>
        <end position="470"/>
    </location>
</feature>
<feature type="compositionally biased region" description="Basic and acidic residues" evidence="6">
    <location>
        <begin position="719"/>
        <end position="744"/>
    </location>
</feature>
<feature type="compositionally biased region" description="Basic and acidic residues" evidence="6">
    <location>
        <begin position="113"/>
        <end position="126"/>
    </location>
</feature>
<dbReference type="GO" id="GO:0006351">
    <property type="term" value="P:DNA-templated transcription"/>
    <property type="evidence" value="ECO:0007669"/>
    <property type="project" value="InterPro"/>
</dbReference>
<evidence type="ECO:0000256" key="1">
    <source>
        <dbReference type="ARBA" id="ARBA00004123"/>
    </source>
</evidence>
<dbReference type="InterPro" id="IPR007219">
    <property type="entry name" value="XnlR_reg_dom"/>
</dbReference>
<feature type="transmembrane region" description="Helical" evidence="7">
    <location>
        <begin position="623"/>
        <end position="646"/>
    </location>
</feature>
<dbReference type="SMART" id="SM00906">
    <property type="entry name" value="Fungal_trans"/>
    <property type="match status" value="1"/>
</dbReference>
<dbReference type="GeneID" id="87889305"/>
<comment type="caution">
    <text evidence="9">The sequence shown here is derived from an EMBL/GenBank/DDBJ whole genome shotgun (WGS) entry which is preliminary data.</text>
</comment>
<reference evidence="9" key="1">
    <citation type="journal article" date="2023" name="Mol. Phylogenet. Evol.">
        <title>Genome-scale phylogeny and comparative genomics of the fungal order Sordariales.</title>
        <authorList>
            <person name="Hensen N."/>
            <person name="Bonometti L."/>
            <person name="Westerberg I."/>
            <person name="Brannstrom I.O."/>
            <person name="Guillou S."/>
            <person name="Cros-Aarteil S."/>
            <person name="Calhoun S."/>
            <person name="Haridas S."/>
            <person name="Kuo A."/>
            <person name="Mondo S."/>
            <person name="Pangilinan J."/>
            <person name="Riley R."/>
            <person name="LaButti K."/>
            <person name="Andreopoulos B."/>
            <person name="Lipzen A."/>
            <person name="Chen C."/>
            <person name="Yan M."/>
            <person name="Daum C."/>
            <person name="Ng V."/>
            <person name="Clum A."/>
            <person name="Steindorff A."/>
            <person name="Ohm R.A."/>
            <person name="Martin F."/>
            <person name="Silar P."/>
            <person name="Natvig D.O."/>
            <person name="Lalanne C."/>
            <person name="Gautier V."/>
            <person name="Ament-Velasquez S.L."/>
            <person name="Kruys A."/>
            <person name="Hutchinson M.I."/>
            <person name="Powell A.J."/>
            <person name="Barry K."/>
            <person name="Miller A.N."/>
            <person name="Grigoriev I.V."/>
            <person name="Debuchy R."/>
            <person name="Gladieux P."/>
            <person name="Hiltunen Thoren M."/>
            <person name="Johannesson H."/>
        </authorList>
    </citation>
    <scope>NUCLEOTIDE SEQUENCE</scope>
    <source>
        <strain evidence="9">CBS 333.67</strain>
    </source>
</reference>
<feature type="compositionally biased region" description="Polar residues" evidence="6">
    <location>
        <begin position="100"/>
        <end position="112"/>
    </location>
</feature>
<feature type="region of interest" description="Disordered" evidence="6">
    <location>
        <begin position="709"/>
        <end position="768"/>
    </location>
</feature>
<evidence type="ECO:0000256" key="3">
    <source>
        <dbReference type="ARBA" id="ARBA00023125"/>
    </source>
</evidence>
<dbReference type="Pfam" id="PF04082">
    <property type="entry name" value="Fungal_trans"/>
    <property type="match status" value="1"/>
</dbReference>
<accession>A0AAJ0GRB7</accession>
<dbReference type="Proteomes" id="UP001273166">
    <property type="component" value="Unassembled WGS sequence"/>
</dbReference>
<feature type="compositionally biased region" description="Polar residues" evidence="6">
    <location>
        <begin position="72"/>
        <end position="92"/>
    </location>
</feature>
<keyword evidence="7" id="KW-0472">Membrane</keyword>
<dbReference type="RefSeq" id="XP_062720451.1">
    <property type="nucleotide sequence ID" value="XM_062870476.1"/>
</dbReference>
<evidence type="ECO:0000259" key="8">
    <source>
        <dbReference type="SMART" id="SM00906"/>
    </source>
</evidence>
<dbReference type="CDD" id="cd12148">
    <property type="entry name" value="fungal_TF_MHR"/>
    <property type="match status" value="1"/>
</dbReference>
<feature type="compositionally biased region" description="Polar residues" evidence="6">
    <location>
        <begin position="41"/>
        <end position="55"/>
    </location>
</feature>
<evidence type="ECO:0000256" key="7">
    <source>
        <dbReference type="SAM" id="Phobius"/>
    </source>
</evidence>
<evidence type="ECO:0000256" key="5">
    <source>
        <dbReference type="ARBA" id="ARBA00023242"/>
    </source>
</evidence>
<dbReference type="GO" id="GO:0005634">
    <property type="term" value="C:nucleus"/>
    <property type="evidence" value="ECO:0007669"/>
    <property type="project" value="UniProtKB-SubCell"/>
</dbReference>
<dbReference type="GO" id="GO:0043565">
    <property type="term" value="F:sequence-specific DNA binding"/>
    <property type="evidence" value="ECO:0007669"/>
    <property type="project" value="TreeGrafter"/>
</dbReference>
<reference evidence="9" key="2">
    <citation type="submission" date="2023-06" db="EMBL/GenBank/DDBJ databases">
        <authorList>
            <consortium name="Lawrence Berkeley National Laboratory"/>
            <person name="Mondo S.J."/>
            <person name="Hensen N."/>
            <person name="Bonometti L."/>
            <person name="Westerberg I."/>
            <person name="Brannstrom I.O."/>
            <person name="Guillou S."/>
            <person name="Cros-Aarteil S."/>
            <person name="Calhoun S."/>
            <person name="Haridas S."/>
            <person name="Kuo A."/>
            <person name="Pangilinan J."/>
            <person name="Riley R."/>
            <person name="Labutti K."/>
            <person name="Andreopoulos B."/>
            <person name="Lipzen A."/>
            <person name="Chen C."/>
            <person name="Yanf M."/>
            <person name="Daum C."/>
            <person name="Ng V."/>
            <person name="Clum A."/>
            <person name="Steindorff A."/>
            <person name="Ohm R."/>
            <person name="Martin F."/>
            <person name="Silar P."/>
            <person name="Natvig D."/>
            <person name="Lalanne C."/>
            <person name="Gautier V."/>
            <person name="Ament-Velasquez S.L."/>
            <person name="Kruys A."/>
            <person name="Hutchinson M.I."/>
            <person name="Powell A.J."/>
            <person name="Barry K."/>
            <person name="Miller A.N."/>
            <person name="Grigoriev I.V."/>
            <person name="Debuchy R."/>
            <person name="Gladieux P."/>
            <person name="Thoren M.H."/>
            <person name="Johannesson H."/>
        </authorList>
    </citation>
    <scope>NUCLEOTIDE SEQUENCE</scope>
    <source>
        <strain evidence="9">CBS 333.67</strain>
    </source>
</reference>
<dbReference type="PANTHER" id="PTHR47540:SF2">
    <property type="entry name" value="ZN(II)2CYS6 TRANSCRIPTION FACTOR (EUROFUNG)"/>
    <property type="match status" value="1"/>
</dbReference>
<dbReference type="AlphaFoldDB" id="A0AAJ0GRB7"/>
<evidence type="ECO:0000256" key="6">
    <source>
        <dbReference type="SAM" id="MobiDB-lite"/>
    </source>
</evidence>
<keyword evidence="7" id="KW-0812">Transmembrane</keyword>
<keyword evidence="3" id="KW-0238">DNA-binding</keyword>
<dbReference type="EMBL" id="JAUDZG010000005">
    <property type="protein sequence ID" value="KAK3304671.1"/>
    <property type="molecule type" value="Genomic_DNA"/>
</dbReference>
<name>A0AAJ0GRB7_9PEZI</name>
<dbReference type="InterPro" id="IPR051711">
    <property type="entry name" value="Stress_Response_Reg"/>
</dbReference>
<feature type="region of interest" description="Disordered" evidence="6">
    <location>
        <begin position="32"/>
        <end position="127"/>
    </location>
</feature>
<keyword evidence="5" id="KW-0539">Nucleus</keyword>
<proteinExistence type="predicted"/>
<evidence type="ECO:0000256" key="2">
    <source>
        <dbReference type="ARBA" id="ARBA00023015"/>
    </source>
</evidence>
<keyword evidence="2" id="KW-0805">Transcription regulation</keyword>
<protein>
    <submittedName>
        <fullName evidence="9">Fungal-specific transcription factor domain-containing protein</fullName>
    </submittedName>
</protein>
<evidence type="ECO:0000313" key="10">
    <source>
        <dbReference type="Proteomes" id="UP001273166"/>
    </source>
</evidence>
<dbReference type="PANTHER" id="PTHR47540">
    <property type="entry name" value="THIAMINE REPRESSIBLE GENES REGULATORY PROTEIN THI5"/>
    <property type="match status" value="1"/>
</dbReference>
<dbReference type="GO" id="GO:0045944">
    <property type="term" value="P:positive regulation of transcription by RNA polymerase II"/>
    <property type="evidence" value="ECO:0007669"/>
    <property type="project" value="TreeGrafter"/>
</dbReference>
<comment type="subcellular location">
    <subcellularLocation>
        <location evidence="1">Nucleus</location>
    </subcellularLocation>
</comment>
<keyword evidence="7" id="KW-1133">Transmembrane helix</keyword>
<evidence type="ECO:0000256" key="4">
    <source>
        <dbReference type="ARBA" id="ARBA00023163"/>
    </source>
</evidence>
<keyword evidence="4" id="KW-0804">Transcription</keyword>
<feature type="non-terminal residue" evidence="9">
    <location>
        <position position="792"/>
    </location>
</feature>
<gene>
    <name evidence="9" type="ORF">B0T15DRAFT_558632</name>
</gene>
<organism evidence="9 10">
    <name type="scientific">Chaetomium strumarium</name>
    <dbReference type="NCBI Taxonomy" id="1170767"/>
    <lineage>
        <taxon>Eukaryota</taxon>
        <taxon>Fungi</taxon>
        <taxon>Dikarya</taxon>
        <taxon>Ascomycota</taxon>
        <taxon>Pezizomycotina</taxon>
        <taxon>Sordariomycetes</taxon>
        <taxon>Sordariomycetidae</taxon>
        <taxon>Sordariales</taxon>
        <taxon>Chaetomiaceae</taxon>
        <taxon>Chaetomium</taxon>
    </lineage>
</organism>
<keyword evidence="10" id="KW-1185">Reference proteome</keyword>